<dbReference type="NCBIfam" id="TIGR03465">
    <property type="entry name" value="HpnD"/>
    <property type="match status" value="1"/>
</dbReference>
<dbReference type="EMBL" id="VBOR01000112">
    <property type="protein sequence ID" value="TMQ47394.1"/>
    <property type="molecule type" value="Genomic_DNA"/>
</dbReference>
<dbReference type="PROSITE" id="PS01045">
    <property type="entry name" value="SQUALEN_PHYTOEN_SYN_2"/>
    <property type="match status" value="1"/>
</dbReference>
<keyword evidence="1 2" id="KW-0808">Transferase</keyword>
<dbReference type="Proteomes" id="UP000316292">
    <property type="component" value="Unassembled WGS sequence"/>
</dbReference>
<dbReference type="Gene3D" id="1.10.600.10">
    <property type="entry name" value="Farnesyl Diphosphate Synthase"/>
    <property type="match status" value="1"/>
</dbReference>
<dbReference type="GO" id="GO:0051996">
    <property type="term" value="F:squalene synthase [NAD(P)H] activity"/>
    <property type="evidence" value="ECO:0007669"/>
    <property type="project" value="InterPro"/>
</dbReference>
<dbReference type="SFLD" id="SFLDS00005">
    <property type="entry name" value="Isoprenoid_Synthase_Type_I"/>
    <property type="match status" value="1"/>
</dbReference>
<dbReference type="AlphaFoldDB" id="A0A538S7Q7"/>
<comment type="caution">
    <text evidence="2">The sequence shown here is derived from an EMBL/GenBank/DDBJ whole genome shotgun (WGS) entry which is preliminary data.</text>
</comment>
<name>A0A538S7Q7_UNCEI</name>
<dbReference type="InterPro" id="IPR033904">
    <property type="entry name" value="Trans_IPPS_HH"/>
</dbReference>
<proteinExistence type="predicted"/>
<dbReference type="PANTHER" id="PTHR31480">
    <property type="entry name" value="BIFUNCTIONAL LYCOPENE CYCLASE/PHYTOENE SYNTHASE"/>
    <property type="match status" value="1"/>
</dbReference>
<gene>
    <name evidence="2" type="primary">hpnD</name>
    <name evidence="2" type="ORF">E6K71_09975</name>
</gene>
<dbReference type="SFLD" id="SFLDG01212">
    <property type="entry name" value="Phytoene_synthase_like"/>
    <property type="match status" value="1"/>
</dbReference>
<evidence type="ECO:0000313" key="3">
    <source>
        <dbReference type="Proteomes" id="UP000316292"/>
    </source>
</evidence>
<evidence type="ECO:0000313" key="2">
    <source>
        <dbReference type="EMBL" id="TMQ47394.1"/>
    </source>
</evidence>
<reference evidence="2 3" key="1">
    <citation type="journal article" date="2019" name="Nat. Microbiol.">
        <title>Mediterranean grassland soil C-N compound turnover is dependent on rainfall and depth, and is mediated by genomically divergent microorganisms.</title>
        <authorList>
            <person name="Diamond S."/>
            <person name="Andeer P.F."/>
            <person name="Li Z."/>
            <person name="Crits-Christoph A."/>
            <person name="Burstein D."/>
            <person name="Anantharaman K."/>
            <person name="Lane K.R."/>
            <person name="Thomas B.C."/>
            <person name="Pan C."/>
            <person name="Northen T.R."/>
            <person name="Banfield J.F."/>
        </authorList>
    </citation>
    <scope>NUCLEOTIDE SEQUENCE [LARGE SCALE GENOMIC DNA]</scope>
    <source>
        <strain evidence="2">WS_1</strain>
    </source>
</reference>
<protein>
    <submittedName>
        <fullName evidence="2">Presqualene diphosphate synthase HpnD</fullName>
        <ecNumber evidence="2">2.5.1.103</ecNumber>
    </submittedName>
</protein>
<dbReference type="InterPro" id="IPR002060">
    <property type="entry name" value="Squ/phyt_synthse"/>
</dbReference>
<dbReference type="InterPro" id="IPR044843">
    <property type="entry name" value="Trans_IPPS_bact-type"/>
</dbReference>
<dbReference type="SUPFAM" id="SSF48576">
    <property type="entry name" value="Terpenoid synthases"/>
    <property type="match status" value="1"/>
</dbReference>
<sequence>MADARAISRGTNFDLAFRALPPDQREAIRAVHTFSRVIDDCVDESPDPGRARKEIQMWRDEVAACYEGEPREPAARALRPHLQRFGIPRAYLEELLSGVEMDLTHLRYATFEELKRYCYRVASVVGLICLRIFGDEEERGKVYAENLGVALQLTNILRDLGSDLKRGRIYLPREELHAFGYPEEALARKERGVAFEELMRFQAERVRGFFATAEREAASLDQRRILAAEIMGRIYRRLLERIEASGYDVFHKKVRVPFHERAWIAGSSILAAHAAR</sequence>
<dbReference type="GO" id="GO:0004311">
    <property type="term" value="F:geranylgeranyl diphosphate synthase activity"/>
    <property type="evidence" value="ECO:0007669"/>
    <property type="project" value="InterPro"/>
</dbReference>
<dbReference type="Pfam" id="PF00494">
    <property type="entry name" value="SQS_PSY"/>
    <property type="match status" value="1"/>
</dbReference>
<dbReference type="InterPro" id="IPR017828">
    <property type="entry name" value="SQ_synth_HpnD-like"/>
</dbReference>
<dbReference type="GO" id="GO:0016117">
    <property type="term" value="P:carotenoid biosynthetic process"/>
    <property type="evidence" value="ECO:0007669"/>
    <property type="project" value="InterPro"/>
</dbReference>
<dbReference type="CDD" id="cd00683">
    <property type="entry name" value="Trans_IPPS_HH"/>
    <property type="match status" value="1"/>
</dbReference>
<dbReference type="SFLD" id="SFLDG01018">
    <property type="entry name" value="Squalene/Phytoene_Synthase_Lik"/>
    <property type="match status" value="1"/>
</dbReference>
<evidence type="ECO:0000256" key="1">
    <source>
        <dbReference type="ARBA" id="ARBA00022679"/>
    </source>
</evidence>
<dbReference type="InterPro" id="IPR008949">
    <property type="entry name" value="Isoprenoid_synthase_dom_sf"/>
</dbReference>
<organism evidence="2 3">
    <name type="scientific">Eiseniibacteriota bacterium</name>
    <dbReference type="NCBI Taxonomy" id="2212470"/>
    <lineage>
        <taxon>Bacteria</taxon>
        <taxon>Candidatus Eiseniibacteriota</taxon>
    </lineage>
</organism>
<accession>A0A538S7Q7</accession>
<dbReference type="InterPro" id="IPR019845">
    <property type="entry name" value="Squalene/phytoene_synthase_CS"/>
</dbReference>
<dbReference type="EC" id="2.5.1.103" evidence="2"/>
<dbReference type="PROSITE" id="PS01044">
    <property type="entry name" value="SQUALEN_PHYTOEN_SYN_1"/>
    <property type="match status" value="1"/>
</dbReference>